<evidence type="ECO:0008006" key="4">
    <source>
        <dbReference type="Google" id="ProtNLM"/>
    </source>
</evidence>
<evidence type="ECO:0000313" key="2">
    <source>
        <dbReference type="EMBL" id="KAL2036968.1"/>
    </source>
</evidence>
<dbReference type="Pfam" id="PF04646">
    <property type="entry name" value="DUF604"/>
    <property type="match status" value="1"/>
</dbReference>
<accession>A0ABR4A0W9</accession>
<dbReference type="Proteomes" id="UP001590950">
    <property type="component" value="Unassembled WGS sequence"/>
</dbReference>
<evidence type="ECO:0000313" key="3">
    <source>
        <dbReference type="Proteomes" id="UP001590950"/>
    </source>
</evidence>
<organism evidence="2 3">
    <name type="scientific">Stereocaulon virgatum</name>
    <dbReference type="NCBI Taxonomy" id="373712"/>
    <lineage>
        <taxon>Eukaryota</taxon>
        <taxon>Fungi</taxon>
        <taxon>Dikarya</taxon>
        <taxon>Ascomycota</taxon>
        <taxon>Pezizomycotina</taxon>
        <taxon>Lecanoromycetes</taxon>
        <taxon>OSLEUM clade</taxon>
        <taxon>Lecanoromycetidae</taxon>
        <taxon>Lecanorales</taxon>
        <taxon>Lecanorineae</taxon>
        <taxon>Stereocaulaceae</taxon>
        <taxon>Stereocaulon</taxon>
    </lineage>
</organism>
<sequence>MLLRTKSLIVFLCLLCLSSVALVRHLYMSRHATIAEWLPALKGHPVNPCPDNLDWLPNLDLTYPIRYARRDILVNPNPDRKRASITKVDASLFPDFQTIDLTDDPKIELQHCAEPLIFDVPAFAEGPSDASHLLFGISTTLRRLNQSIPQLLRWLPGTHAKLFVIVIESERVGATEGQEETPAVKADPKHKDELQSRMRGLGMDATLFDPLALQDIFSEKYFSMVKIIYDNRNEKTQWINLVDDDTFFPSMPALVSMLGKYDPREQHYIGGLSEDWWSVTKYGMMGFGGAGVFLSITLAEVLASNYRLCKESSHANAGDIRVMECIHLLTDTKLTSERNLHQVDLDGDLSGIYESGRLPLSLHHWKTKGNGGKGYNLPVMHLVSDVCGECFLQRWQFGKDTILSNGYSIAMYPNKKLKELHLMEMEATWSEPTVVDGSDNRGIDHSLTPTRPALRLDEEKFQYKLIDSAVVEGGVRQSYLHKGHAGDIDSLLELFWMENKKEVEAEGRLGVVGNKG</sequence>
<proteinExistence type="predicted"/>
<gene>
    <name evidence="2" type="ORF">N7G274_010253</name>
</gene>
<name>A0ABR4A0W9_9LECA</name>
<dbReference type="Gene3D" id="3.90.550.50">
    <property type="match status" value="1"/>
</dbReference>
<keyword evidence="1" id="KW-0732">Signal</keyword>
<evidence type="ECO:0000256" key="1">
    <source>
        <dbReference type="SAM" id="SignalP"/>
    </source>
</evidence>
<dbReference type="PANTHER" id="PTHR10811">
    <property type="entry name" value="FRINGE-RELATED"/>
    <property type="match status" value="1"/>
</dbReference>
<protein>
    <recommendedName>
        <fullName evidence="4">Glycosyltransferase family 31 protein</fullName>
    </recommendedName>
</protein>
<dbReference type="EMBL" id="JBEFKJ010000046">
    <property type="protein sequence ID" value="KAL2036968.1"/>
    <property type="molecule type" value="Genomic_DNA"/>
</dbReference>
<feature type="signal peptide" evidence="1">
    <location>
        <begin position="1"/>
        <end position="23"/>
    </location>
</feature>
<comment type="caution">
    <text evidence="2">The sequence shown here is derived from an EMBL/GenBank/DDBJ whole genome shotgun (WGS) entry which is preliminary data.</text>
</comment>
<dbReference type="InterPro" id="IPR006740">
    <property type="entry name" value="DUF604"/>
</dbReference>
<feature type="chain" id="PRO_5046855650" description="Glycosyltransferase family 31 protein" evidence="1">
    <location>
        <begin position="24"/>
        <end position="516"/>
    </location>
</feature>
<keyword evidence="3" id="KW-1185">Reference proteome</keyword>
<reference evidence="2 3" key="1">
    <citation type="submission" date="2024-09" db="EMBL/GenBank/DDBJ databases">
        <title>Rethinking Asexuality: The Enigmatic Case of Functional Sexual Genes in Lepraria (Stereocaulaceae).</title>
        <authorList>
            <person name="Doellman M."/>
            <person name="Sun Y."/>
            <person name="Barcenas-Pena A."/>
            <person name="Lumbsch H.T."/>
            <person name="Grewe F."/>
        </authorList>
    </citation>
    <scope>NUCLEOTIDE SEQUENCE [LARGE SCALE GENOMIC DNA]</scope>
    <source>
        <strain evidence="2 3">Mercado 3170</strain>
    </source>
</reference>